<feature type="domain" description="Glycosyl hydrolase family 95 catalytic" evidence="2">
    <location>
        <begin position="320"/>
        <end position="628"/>
    </location>
</feature>
<dbReference type="PANTHER" id="PTHR31084:SF0">
    <property type="entry name" value="ALPHA-L-FUCOSIDASE 2"/>
    <property type="match status" value="1"/>
</dbReference>
<comment type="caution">
    <text evidence="3">The sequence shown here is derived from an EMBL/GenBank/DDBJ whole genome shotgun (WGS) entry which is preliminary data.</text>
</comment>
<dbReference type="Gene3D" id="1.50.10.10">
    <property type="match status" value="1"/>
</dbReference>
<dbReference type="InterPro" id="IPR006311">
    <property type="entry name" value="TAT_signal"/>
</dbReference>
<feature type="chain" id="PRO_5046873489" evidence="1">
    <location>
        <begin position="34"/>
        <end position="960"/>
    </location>
</feature>
<feature type="signal peptide" evidence="1">
    <location>
        <begin position="1"/>
        <end position="33"/>
    </location>
</feature>
<dbReference type="RefSeq" id="WP_345397113.1">
    <property type="nucleotide sequence ID" value="NZ_BAABHG010000008.1"/>
</dbReference>
<accession>A0ABW5GGW8</accession>
<sequence length="960" mass="104974">MTQPASFPRRDLLGGTMAGILATTFAAAAPASAAETPPDALVEAASPRVRGMSDEQWARFLSGQDLRWQRVPRTWYEGAFLGNGFVGTQVYRERTPSNRDALKFTVDHSESQDHRPAFGNEWGVARLPIGKALLTPVGEFTGADLRLDLWNAELSGTVSTDRGTLEIHAFVHSTLPLLVIDVRPSAGERGFSLTFEPLPAVSPRIVREQPPKGFDPNPAWVTHTEGDVSFVTQPLFAGGQNATAYRSRRATHGGRTLVLSTAHSFPGTEAERSVRRAVGAAGTVDALRVTHRRWWHEFYRRGFLSIPDAKLQSFYWIQLYKLASAARAEAPIMATTGPWLEPTPWPSAWFNLNAQLEYWPVHGSNHLELDPIPRTVRENQQTLVDGLRPEYRADSMGLRRSTDARFADAGYVGVPNPDSDAEIGDLPWLLHNVWLSYRHTMDVAILRDDLFPVLRKAMNYYLHFLAYGADGRLHLPPTFSPEYGRAPDCNYDLALIRWSCRTLLDAAKTLGVDDPLAPKWREVLAKLVDYPVDEHGLMIGTGVPFAKSHRHYSHILAAYPLYLLNVDDPAQAALVAKSLDHWISFEGALRGFSFTGASSLSAALGRGDDARKHLREFVARFAQANTMYYEAGPVIETPLSAAQSVHDMLCQSWGEEIRLFPALPAQWRDVTLHDFRTQGAFLVSAVRRAGATTFVRVRSLAGEPLKLKTSIDGPVTVEGTRRWRHGPNGTLEIDLARGGEVLVYPRGRRPDTTIAPVPIGEPAPPWGLPMLPPSGQQVTVELAGVLNSDGVTSEFYLGDGDFDGAGNTYPAAALPQTGQLTDDGVPFLFVNGAEGTPNNVLGTGQAIPLPAGKYATLHVLGAADTGKATTTLTVSYRDGTSAQVPLRLTDWRSAASFGETEAVVTTQMHTRAGIQATRLAIFHQRVPLDAAREVVSVTLPAATGPRPHLFALTLEKPKGP</sequence>
<dbReference type="InterPro" id="IPR012341">
    <property type="entry name" value="6hp_glycosidase-like_sf"/>
</dbReference>
<evidence type="ECO:0000259" key="2">
    <source>
        <dbReference type="Pfam" id="PF22124"/>
    </source>
</evidence>
<keyword evidence="4" id="KW-1185">Reference proteome</keyword>
<name>A0ABW5GGW8_9PSEU</name>
<evidence type="ECO:0000313" key="4">
    <source>
        <dbReference type="Proteomes" id="UP001597419"/>
    </source>
</evidence>
<organism evidence="3 4">
    <name type="scientific">Amycolatopsis samaneae</name>
    <dbReference type="NCBI Taxonomy" id="664691"/>
    <lineage>
        <taxon>Bacteria</taxon>
        <taxon>Bacillati</taxon>
        <taxon>Actinomycetota</taxon>
        <taxon>Actinomycetes</taxon>
        <taxon>Pseudonocardiales</taxon>
        <taxon>Pseudonocardiaceae</taxon>
        <taxon>Amycolatopsis</taxon>
    </lineage>
</organism>
<evidence type="ECO:0000313" key="3">
    <source>
        <dbReference type="EMBL" id="MFD2459609.1"/>
    </source>
</evidence>
<dbReference type="Proteomes" id="UP001597419">
    <property type="component" value="Unassembled WGS sequence"/>
</dbReference>
<proteinExistence type="predicted"/>
<reference evidence="4" key="1">
    <citation type="journal article" date="2019" name="Int. J. Syst. Evol. Microbiol.">
        <title>The Global Catalogue of Microorganisms (GCM) 10K type strain sequencing project: providing services to taxonomists for standard genome sequencing and annotation.</title>
        <authorList>
            <consortium name="The Broad Institute Genomics Platform"/>
            <consortium name="The Broad Institute Genome Sequencing Center for Infectious Disease"/>
            <person name="Wu L."/>
            <person name="Ma J."/>
        </authorList>
    </citation>
    <scope>NUCLEOTIDE SEQUENCE [LARGE SCALE GENOMIC DNA]</scope>
    <source>
        <strain evidence="4">CGMCC 4.7643</strain>
    </source>
</reference>
<protein>
    <submittedName>
        <fullName evidence="3">Glycoside hydrolase family 95-like protein</fullName>
    </submittedName>
</protein>
<dbReference type="InterPro" id="IPR008928">
    <property type="entry name" value="6-hairpin_glycosidase_sf"/>
</dbReference>
<gene>
    <name evidence="3" type="ORF">ACFSYJ_13430</name>
</gene>
<dbReference type="InterPro" id="IPR054363">
    <property type="entry name" value="GH95_cat"/>
</dbReference>
<evidence type="ECO:0000256" key="1">
    <source>
        <dbReference type="SAM" id="SignalP"/>
    </source>
</evidence>
<dbReference type="EMBL" id="JBHUKU010000006">
    <property type="protein sequence ID" value="MFD2459609.1"/>
    <property type="molecule type" value="Genomic_DNA"/>
</dbReference>
<keyword evidence="1" id="KW-0732">Signal</keyword>
<dbReference type="Pfam" id="PF22124">
    <property type="entry name" value="Glyco_hydro_95_cat"/>
    <property type="match status" value="1"/>
</dbReference>
<dbReference type="SUPFAM" id="SSF48208">
    <property type="entry name" value="Six-hairpin glycosidases"/>
    <property type="match status" value="1"/>
</dbReference>
<dbReference type="PROSITE" id="PS51318">
    <property type="entry name" value="TAT"/>
    <property type="match status" value="1"/>
</dbReference>
<dbReference type="PANTHER" id="PTHR31084">
    <property type="entry name" value="ALPHA-L-FUCOSIDASE 2"/>
    <property type="match status" value="1"/>
</dbReference>